<evidence type="ECO:0000313" key="1">
    <source>
        <dbReference type="EMBL" id="MQL79506.1"/>
    </source>
</evidence>
<proteinExistence type="predicted"/>
<dbReference type="Proteomes" id="UP000652761">
    <property type="component" value="Unassembled WGS sequence"/>
</dbReference>
<evidence type="ECO:0000313" key="2">
    <source>
        <dbReference type="Proteomes" id="UP000652761"/>
    </source>
</evidence>
<dbReference type="AlphaFoldDB" id="A0A843UBI0"/>
<dbReference type="EMBL" id="NMUH01000459">
    <property type="protein sequence ID" value="MQL79506.1"/>
    <property type="molecule type" value="Genomic_DNA"/>
</dbReference>
<protein>
    <submittedName>
        <fullName evidence="1">Uncharacterized protein</fullName>
    </submittedName>
</protein>
<organism evidence="1 2">
    <name type="scientific">Colocasia esculenta</name>
    <name type="common">Wild taro</name>
    <name type="synonym">Arum esculentum</name>
    <dbReference type="NCBI Taxonomy" id="4460"/>
    <lineage>
        <taxon>Eukaryota</taxon>
        <taxon>Viridiplantae</taxon>
        <taxon>Streptophyta</taxon>
        <taxon>Embryophyta</taxon>
        <taxon>Tracheophyta</taxon>
        <taxon>Spermatophyta</taxon>
        <taxon>Magnoliopsida</taxon>
        <taxon>Liliopsida</taxon>
        <taxon>Araceae</taxon>
        <taxon>Aroideae</taxon>
        <taxon>Colocasieae</taxon>
        <taxon>Colocasia</taxon>
    </lineage>
</organism>
<accession>A0A843UBI0</accession>
<comment type="caution">
    <text evidence="1">The sequence shown here is derived from an EMBL/GenBank/DDBJ whole genome shotgun (WGS) entry which is preliminary data.</text>
</comment>
<sequence>MFGVSIVGHSLVNSVDIHAKGLGIIGTEYKLKDGEMMEKMGQPIRTRNLKKSGFSLVGNAWTKTYVAEGEAIIREASTAEGQEEEALVREDEPLASERRIEDIASELIEPFGQTSEGVIPPPAPAPSVIQESIDDLMASVVHTEGEYVDSHMEETRSVPVTEVVVEGGQVQPVRRPCVSRPDVEYRNARQLQEKV</sequence>
<reference evidence="1" key="1">
    <citation type="submission" date="2017-07" db="EMBL/GenBank/DDBJ databases">
        <title>Taro Niue Genome Assembly and Annotation.</title>
        <authorList>
            <person name="Atibalentja N."/>
            <person name="Keating K."/>
            <person name="Fields C.J."/>
        </authorList>
    </citation>
    <scope>NUCLEOTIDE SEQUENCE</scope>
    <source>
        <strain evidence="1">Niue_2</strain>
        <tissue evidence="1">Leaf</tissue>
    </source>
</reference>
<gene>
    <name evidence="1" type="ORF">Taro_011945</name>
</gene>
<keyword evidence="2" id="KW-1185">Reference proteome</keyword>
<name>A0A843UBI0_COLES</name>